<dbReference type="AlphaFoldDB" id="A0A7H1DNR1"/>
<keyword evidence="9" id="KW-0679">Respiratory chain</keyword>
<dbReference type="RefSeq" id="YP_010010061.1">
    <property type="nucleotide sequence ID" value="NC_053351.1"/>
</dbReference>
<keyword evidence="9 10" id="KW-0496">Mitochondrion</keyword>
<dbReference type="CTD" id="4537"/>
<comment type="similarity">
    <text evidence="2 9">Belongs to the complex I subunit 3 family.</text>
</comment>
<dbReference type="GO" id="GO:0031966">
    <property type="term" value="C:mitochondrial membrane"/>
    <property type="evidence" value="ECO:0007669"/>
    <property type="project" value="UniProtKB-SubCell"/>
</dbReference>
<geneLocation type="mitochondrion" evidence="10"/>
<comment type="subcellular location">
    <subcellularLocation>
        <location evidence="1">Membrane</location>
    </subcellularLocation>
    <subcellularLocation>
        <location evidence="9">Mitochondrion membrane</location>
        <topology evidence="9">Multi-pass membrane protein</topology>
    </subcellularLocation>
</comment>
<comment type="catalytic activity">
    <reaction evidence="8 9">
        <text>a ubiquinone + NADH + 5 H(+)(in) = a ubiquinol + NAD(+) + 4 H(+)(out)</text>
        <dbReference type="Rhea" id="RHEA:29091"/>
        <dbReference type="Rhea" id="RHEA-COMP:9565"/>
        <dbReference type="Rhea" id="RHEA-COMP:9566"/>
        <dbReference type="ChEBI" id="CHEBI:15378"/>
        <dbReference type="ChEBI" id="CHEBI:16389"/>
        <dbReference type="ChEBI" id="CHEBI:17976"/>
        <dbReference type="ChEBI" id="CHEBI:57540"/>
        <dbReference type="ChEBI" id="CHEBI:57945"/>
        <dbReference type="EC" id="7.1.1.2"/>
    </reaction>
</comment>
<dbReference type="Gene3D" id="1.20.58.1610">
    <property type="entry name" value="NADH:ubiquinone/plastoquinone oxidoreductase, chain 3"/>
    <property type="match status" value="1"/>
</dbReference>
<proteinExistence type="inferred from homology"/>
<reference evidence="10" key="1">
    <citation type="submission" date="2020-07" db="EMBL/GenBank/DDBJ databases">
        <authorList>
            <person name="Ma J."/>
        </authorList>
    </citation>
    <scope>NUCLEOTIDE SEQUENCE</scope>
</reference>
<dbReference type="EMBL" id="MT809476">
    <property type="protein sequence ID" value="QNS38619.1"/>
    <property type="molecule type" value="Genomic_DNA"/>
</dbReference>
<evidence type="ECO:0000256" key="2">
    <source>
        <dbReference type="ARBA" id="ARBA00008472"/>
    </source>
</evidence>
<sequence>MLVSCTMIIMILVILILILSFISKKMLSDREKSSPFECGFDPKTLPRMPFSLHFFLVAILFVIFDVELTLLLPMIFALKISSLASYASFALSFISILLTGLFHEWTQGALQWIC</sequence>
<evidence type="ECO:0000313" key="10">
    <source>
        <dbReference type="EMBL" id="QNS38619.1"/>
    </source>
</evidence>
<gene>
    <name evidence="10" type="primary">ND3</name>
</gene>
<keyword evidence="6 9" id="KW-1133">Transmembrane helix</keyword>
<protein>
    <recommendedName>
        <fullName evidence="3 9">NADH-ubiquinone oxidoreductase chain 3</fullName>
        <ecNumber evidence="9">7.1.1.2</ecNumber>
    </recommendedName>
</protein>
<dbReference type="InterPro" id="IPR000440">
    <property type="entry name" value="NADH_UbQ/plastoQ_OxRdtase_su3"/>
</dbReference>
<keyword evidence="4 9" id="KW-0813">Transport</keyword>
<keyword evidence="9" id="KW-0520">NAD</keyword>
<organism evidence="10">
    <name type="scientific">Sipalinus gigas</name>
    <dbReference type="NCBI Taxonomy" id="1078824"/>
    <lineage>
        <taxon>Eukaryota</taxon>
        <taxon>Metazoa</taxon>
        <taxon>Ecdysozoa</taxon>
        <taxon>Arthropoda</taxon>
        <taxon>Hexapoda</taxon>
        <taxon>Insecta</taxon>
        <taxon>Pterygota</taxon>
        <taxon>Neoptera</taxon>
        <taxon>Endopterygota</taxon>
        <taxon>Coleoptera</taxon>
        <taxon>Polyphaga</taxon>
        <taxon>Cucujiformia</taxon>
        <taxon>Curculionidae</taxon>
        <taxon>Dryophthorinae</taxon>
        <taxon>Sipalinus</taxon>
    </lineage>
</organism>
<evidence type="ECO:0000256" key="1">
    <source>
        <dbReference type="ARBA" id="ARBA00004370"/>
    </source>
</evidence>
<keyword evidence="5 9" id="KW-0812">Transmembrane</keyword>
<dbReference type="PANTHER" id="PTHR11058:SF9">
    <property type="entry name" value="NADH-UBIQUINONE OXIDOREDUCTASE CHAIN 3"/>
    <property type="match status" value="1"/>
</dbReference>
<keyword evidence="7 9" id="KW-0472">Membrane</keyword>
<feature type="transmembrane region" description="Helical" evidence="9">
    <location>
        <begin position="6"/>
        <end position="23"/>
    </location>
</feature>
<dbReference type="GO" id="GO:0008137">
    <property type="term" value="F:NADH dehydrogenase (ubiquinone) activity"/>
    <property type="evidence" value="ECO:0007669"/>
    <property type="project" value="UniProtKB-UniRule"/>
</dbReference>
<comment type="function">
    <text evidence="9">Core subunit of the mitochondrial membrane respiratory chain NADH dehydrogenase (Complex I) which catalyzes electron transfer from NADH through the respiratory chain, using ubiquinone as an electron acceptor. Essential for the catalytic activity of complex I.</text>
</comment>
<evidence type="ECO:0000256" key="7">
    <source>
        <dbReference type="ARBA" id="ARBA00023136"/>
    </source>
</evidence>
<evidence type="ECO:0000256" key="8">
    <source>
        <dbReference type="ARBA" id="ARBA00049551"/>
    </source>
</evidence>
<evidence type="ECO:0000256" key="4">
    <source>
        <dbReference type="ARBA" id="ARBA00022448"/>
    </source>
</evidence>
<dbReference type="Pfam" id="PF00507">
    <property type="entry name" value="Oxidored_q4"/>
    <property type="match status" value="1"/>
</dbReference>
<evidence type="ECO:0000256" key="9">
    <source>
        <dbReference type="RuleBase" id="RU003640"/>
    </source>
</evidence>
<dbReference type="PANTHER" id="PTHR11058">
    <property type="entry name" value="NADH-UBIQUINONE OXIDOREDUCTASE CHAIN 3"/>
    <property type="match status" value="1"/>
</dbReference>
<dbReference type="InterPro" id="IPR038430">
    <property type="entry name" value="NDAH_ubi_oxred_su3_sf"/>
</dbReference>
<dbReference type="GO" id="GO:0030964">
    <property type="term" value="C:NADH dehydrogenase complex"/>
    <property type="evidence" value="ECO:0007669"/>
    <property type="project" value="TreeGrafter"/>
</dbReference>
<keyword evidence="9" id="KW-0830">Ubiquinone</keyword>
<evidence type="ECO:0000256" key="6">
    <source>
        <dbReference type="ARBA" id="ARBA00022989"/>
    </source>
</evidence>
<keyword evidence="9" id="KW-0249">Electron transport</keyword>
<evidence type="ECO:0000256" key="5">
    <source>
        <dbReference type="ARBA" id="ARBA00022692"/>
    </source>
</evidence>
<feature type="transmembrane region" description="Helical" evidence="9">
    <location>
        <begin position="83"/>
        <end position="102"/>
    </location>
</feature>
<dbReference type="EC" id="7.1.1.2" evidence="9"/>
<keyword evidence="9" id="KW-1278">Translocase</keyword>
<name>A0A7H1DNR1_9CUCU</name>
<dbReference type="GeneID" id="63043667"/>
<feature type="transmembrane region" description="Helical" evidence="9">
    <location>
        <begin position="52"/>
        <end position="77"/>
    </location>
</feature>
<evidence type="ECO:0000256" key="3">
    <source>
        <dbReference type="ARBA" id="ARBA00021007"/>
    </source>
</evidence>
<accession>A0A7H1DNR1</accession>